<feature type="domain" description="L,D-TPase catalytic" evidence="9">
    <location>
        <begin position="295"/>
        <end position="471"/>
    </location>
</feature>
<keyword evidence="8" id="KW-0732">Signal</keyword>
<proteinExistence type="inferred from homology"/>
<evidence type="ECO:0000256" key="5">
    <source>
        <dbReference type="ARBA" id="ARBA00022984"/>
    </source>
</evidence>
<dbReference type="Pfam" id="PF01471">
    <property type="entry name" value="PG_binding_1"/>
    <property type="match status" value="1"/>
</dbReference>
<evidence type="ECO:0000256" key="1">
    <source>
        <dbReference type="ARBA" id="ARBA00004752"/>
    </source>
</evidence>
<dbReference type="KEGG" id="cact:HZ995_14515"/>
<dbReference type="InterPro" id="IPR038063">
    <property type="entry name" value="Transpep_catalytic_dom"/>
</dbReference>
<evidence type="ECO:0000259" key="9">
    <source>
        <dbReference type="PROSITE" id="PS52029"/>
    </source>
</evidence>
<accession>A0A975EP54</accession>
<evidence type="ECO:0000256" key="6">
    <source>
        <dbReference type="ARBA" id="ARBA00023316"/>
    </source>
</evidence>
<dbReference type="InterPro" id="IPR052905">
    <property type="entry name" value="LD-transpeptidase_YkuD-like"/>
</dbReference>
<evidence type="ECO:0000256" key="7">
    <source>
        <dbReference type="PROSITE-ProRule" id="PRU01373"/>
    </source>
</evidence>
<dbReference type="GO" id="GO:0016740">
    <property type="term" value="F:transferase activity"/>
    <property type="evidence" value="ECO:0007669"/>
    <property type="project" value="UniProtKB-KW"/>
</dbReference>
<dbReference type="GO" id="GO:0008360">
    <property type="term" value="P:regulation of cell shape"/>
    <property type="evidence" value="ECO:0007669"/>
    <property type="project" value="UniProtKB-UniRule"/>
</dbReference>
<feature type="signal peptide" evidence="8">
    <location>
        <begin position="1"/>
        <end position="26"/>
    </location>
</feature>
<name>A0A975EP54_9RHOB</name>
<keyword evidence="6 7" id="KW-0961">Cell wall biogenesis/degradation</keyword>
<dbReference type="GO" id="GO:0004180">
    <property type="term" value="F:carboxypeptidase activity"/>
    <property type="evidence" value="ECO:0007669"/>
    <property type="project" value="UniProtKB-ARBA"/>
</dbReference>
<dbReference type="Gene3D" id="1.10.101.10">
    <property type="entry name" value="PGBD-like superfamily/PGBD"/>
    <property type="match status" value="1"/>
</dbReference>
<feature type="active site" description="Nucleophile" evidence="7">
    <location>
        <position position="446"/>
    </location>
</feature>
<dbReference type="InterPro" id="IPR002477">
    <property type="entry name" value="Peptidoglycan-bd-like"/>
</dbReference>
<dbReference type="PANTHER" id="PTHR41533:SF2">
    <property type="entry name" value="BLR7131 PROTEIN"/>
    <property type="match status" value="1"/>
</dbReference>
<keyword evidence="5 7" id="KW-0573">Peptidoglycan synthesis</keyword>
<comment type="similarity">
    <text evidence="2">Belongs to the YkuD family.</text>
</comment>
<gene>
    <name evidence="10" type="ORF">HZ995_14515</name>
</gene>
<dbReference type="CDD" id="cd16913">
    <property type="entry name" value="YkuD_like"/>
    <property type="match status" value="1"/>
</dbReference>
<dbReference type="SUPFAM" id="SSF47090">
    <property type="entry name" value="PGBD-like"/>
    <property type="match status" value="1"/>
</dbReference>
<dbReference type="Pfam" id="PF03734">
    <property type="entry name" value="YkuD"/>
    <property type="match status" value="1"/>
</dbReference>
<dbReference type="Pfam" id="PF20142">
    <property type="entry name" value="Scaffold"/>
    <property type="match status" value="1"/>
</dbReference>
<dbReference type="PANTHER" id="PTHR41533">
    <property type="entry name" value="L,D-TRANSPEPTIDASE HI_1667-RELATED"/>
    <property type="match status" value="1"/>
</dbReference>
<dbReference type="InterPro" id="IPR036366">
    <property type="entry name" value="PGBDSf"/>
</dbReference>
<feature type="active site" description="Proton donor/acceptor" evidence="7">
    <location>
        <position position="427"/>
    </location>
</feature>
<evidence type="ECO:0000256" key="2">
    <source>
        <dbReference type="ARBA" id="ARBA00005992"/>
    </source>
</evidence>
<dbReference type="InterPro" id="IPR045380">
    <property type="entry name" value="LD_TPept_scaffold_dom"/>
</dbReference>
<dbReference type="InterPro" id="IPR005490">
    <property type="entry name" value="LD_TPept_cat_dom"/>
</dbReference>
<sequence length="535" mass="60533">MYFLRLMSNVVALALVWALSTSGVSAKSDTQVTAFMQAVAEAASADKDIAAYYRSVEFQPLWTGKGREFRERRSALFDALERSGEHGLVPEHYDIAGLKSQIRSARTKRDLGLVEVKISETFLDYARDVQTGMLVPSRIDDGLVRKVPYRDREKYLANFAASDPEKFIQSLAPKTPEYARLRKEKLLLERQLGRGGWGAPIRAKKLEPGDQGNAVVQLRDRLIRMGYLSRRVSTKFDADVQKAVQEFQEAHGLTADGVAGPSTIAELNVPAQERLKSIMVAMERERWTNMPKGERHVMVNLTDFSAKIIDNGKITFESRTVVGHRDTDRRSPEFSDIMEHMVINPTWNVPRSIATKEYLPMLQANPNAVSHLTLYDGRGRVVNRGAVDFSQFSARTFPFDIKQAPSNSNALGLVKFMFPNRHNIYLHDTPAKSLFSREVRAYSHGCIRLHKPFEFAYTLLAKQSSNPKGLFHDTLDTGRETQIDLVKKVPVHIMYRTAFTEAKGHMQYRRDVYGRDAKIWRALENEGVALPAVRG</sequence>
<dbReference type="SUPFAM" id="SSF141523">
    <property type="entry name" value="L,D-transpeptidase catalytic domain-like"/>
    <property type="match status" value="1"/>
</dbReference>
<evidence type="ECO:0000313" key="11">
    <source>
        <dbReference type="Proteomes" id="UP000665026"/>
    </source>
</evidence>
<keyword evidence="4 7" id="KW-0133">Cell shape</keyword>
<dbReference type="RefSeq" id="WP_209356374.1">
    <property type="nucleotide sequence ID" value="NZ_CP060010.1"/>
</dbReference>
<dbReference type="EMBL" id="CP060010">
    <property type="protein sequence ID" value="QTN35670.1"/>
    <property type="molecule type" value="Genomic_DNA"/>
</dbReference>
<reference evidence="10" key="1">
    <citation type="submission" date="2020-07" db="EMBL/GenBank/DDBJ databases">
        <title>Genome sequences of bacteria associated with the marine, planktonic diatom Thalassiosira profunda strain ECT2AJA-044.</title>
        <authorList>
            <person name="Gargas C.B."/>
            <person name="Roberts W.R."/>
            <person name="Alverson A.J."/>
        </authorList>
    </citation>
    <scope>NUCLEOTIDE SEQUENCE</scope>
    <source>
        <strain evidence="10">ECT2AJA-044</strain>
    </source>
</reference>
<evidence type="ECO:0000313" key="10">
    <source>
        <dbReference type="EMBL" id="QTN35670.1"/>
    </source>
</evidence>
<keyword evidence="3" id="KW-0808">Transferase</keyword>
<dbReference type="AlphaFoldDB" id="A0A975EP54"/>
<evidence type="ECO:0000256" key="8">
    <source>
        <dbReference type="SAM" id="SignalP"/>
    </source>
</evidence>
<comment type="pathway">
    <text evidence="1 7">Cell wall biogenesis; peptidoglycan biosynthesis.</text>
</comment>
<evidence type="ECO:0000256" key="3">
    <source>
        <dbReference type="ARBA" id="ARBA00022679"/>
    </source>
</evidence>
<dbReference type="InterPro" id="IPR036365">
    <property type="entry name" value="PGBD-like_sf"/>
</dbReference>
<dbReference type="GO" id="GO:0009252">
    <property type="term" value="P:peptidoglycan biosynthetic process"/>
    <property type="evidence" value="ECO:0007669"/>
    <property type="project" value="UniProtKB-KW"/>
</dbReference>
<organism evidence="10 11">
    <name type="scientific">Cognatishimia activa</name>
    <dbReference type="NCBI Taxonomy" id="1715691"/>
    <lineage>
        <taxon>Bacteria</taxon>
        <taxon>Pseudomonadati</taxon>
        <taxon>Pseudomonadota</taxon>
        <taxon>Alphaproteobacteria</taxon>
        <taxon>Rhodobacterales</taxon>
        <taxon>Paracoccaceae</taxon>
        <taxon>Cognatishimia</taxon>
    </lineage>
</organism>
<dbReference type="Proteomes" id="UP000665026">
    <property type="component" value="Chromosome"/>
</dbReference>
<dbReference type="PROSITE" id="PS52029">
    <property type="entry name" value="LD_TPASE"/>
    <property type="match status" value="1"/>
</dbReference>
<evidence type="ECO:0000256" key="4">
    <source>
        <dbReference type="ARBA" id="ARBA00022960"/>
    </source>
</evidence>
<feature type="chain" id="PRO_5037777410" evidence="8">
    <location>
        <begin position="27"/>
        <end position="535"/>
    </location>
</feature>
<dbReference type="Gene3D" id="2.40.440.10">
    <property type="entry name" value="L,D-transpeptidase catalytic domain-like"/>
    <property type="match status" value="1"/>
</dbReference>
<dbReference type="GO" id="GO:0071555">
    <property type="term" value="P:cell wall organization"/>
    <property type="evidence" value="ECO:0007669"/>
    <property type="project" value="UniProtKB-UniRule"/>
</dbReference>
<protein>
    <submittedName>
        <fullName evidence="10">L,D-transpeptidase family protein</fullName>
    </submittedName>
</protein>